<feature type="repeat" description="ANK" evidence="1">
    <location>
        <begin position="19"/>
        <end position="42"/>
    </location>
</feature>
<dbReference type="Proteomes" id="UP000724874">
    <property type="component" value="Unassembled WGS sequence"/>
</dbReference>
<dbReference type="OrthoDB" id="10250354at2759"/>
<dbReference type="InterPro" id="IPR002110">
    <property type="entry name" value="Ankyrin_rpt"/>
</dbReference>
<sequence>MEHGTRSFEGYHPSKTTPSGRTPLQLAVESGAPLVVKLLVKHVTTHDVEKCWRQDNISAEIKFYRQRKDLCCQKQLPRVFLFLLQEEKLNDNRSSLKKKSLG</sequence>
<protein>
    <submittedName>
        <fullName evidence="3">Uncharacterized protein</fullName>
    </submittedName>
</protein>
<gene>
    <name evidence="3" type="ORF">CPB84DRAFT_1770888</name>
</gene>
<evidence type="ECO:0000313" key="3">
    <source>
        <dbReference type="EMBL" id="KAF8906035.1"/>
    </source>
</evidence>
<proteinExistence type="predicted"/>
<dbReference type="EMBL" id="JADNYJ010000020">
    <property type="protein sequence ID" value="KAF8906035.1"/>
    <property type="molecule type" value="Genomic_DNA"/>
</dbReference>
<evidence type="ECO:0000256" key="2">
    <source>
        <dbReference type="SAM" id="MobiDB-lite"/>
    </source>
</evidence>
<accession>A0A9P5NR35</accession>
<dbReference type="PROSITE" id="PS50297">
    <property type="entry name" value="ANK_REP_REGION"/>
    <property type="match status" value="1"/>
</dbReference>
<evidence type="ECO:0000313" key="4">
    <source>
        <dbReference type="Proteomes" id="UP000724874"/>
    </source>
</evidence>
<keyword evidence="1" id="KW-0040">ANK repeat</keyword>
<feature type="region of interest" description="Disordered" evidence="2">
    <location>
        <begin position="1"/>
        <end position="24"/>
    </location>
</feature>
<dbReference type="PROSITE" id="PS50088">
    <property type="entry name" value="ANK_REPEAT"/>
    <property type="match status" value="1"/>
</dbReference>
<evidence type="ECO:0000256" key="1">
    <source>
        <dbReference type="PROSITE-ProRule" id="PRU00023"/>
    </source>
</evidence>
<comment type="caution">
    <text evidence="3">The sequence shown here is derived from an EMBL/GenBank/DDBJ whole genome shotgun (WGS) entry which is preliminary data.</text>
</comment>
<dbReference type="AlphaFoldDB" id="A0A9P5NR35"/>
<name>A0A9P5NR35_GYMJU</name>
<organism evidence="3 4">
    <name type="scientific">Gymnopilus junonius</name>
    <name type="common">Spectacular rustgill mushroom</name>
    <name type="synonym">Gymnopilus spectabilis subsp. junonius</name>
    <dbReference type="NCBI Taxonomy" id="109634"/>
    <lineage>
        <taxon>Eukaryota</taxon>
        <taxon>Fungi</taxon>
        <taxon>Dikarya</taxon>
        <taxon>Basidiomycota</taxon>
        <taxon>Agaricomycotina</taxon>
        <taxon>Agaricomycetes</taxon>
        <taxon>Agaricomycetidae</taxon>
        <taxon>Agaricales</taxon>
        <taxon>Agaricineae</taxon>
        <taxon>Hymenogastraceae</taxon>
        <taxon>Gymnopilus</taxon>
    </lineage>
</organism>
<reference evidence="3" key="1">
    <citation type="submission" date="2020-11" db="EMBL/GenBank/DDBJ databases">
        <authorList>
            <consortium name="DOE Joint Genome Institute"/>
            <person name="Ahrendt S."/>
            <person name="Riley R."/>
            <person name="Andreopoulos W."/>
            <person name="LaButti K."/>
            <person name="Pangilinan J."/>
            <person name="Ruiz-duenas F.J."/>
            <person name="Barrasa J.M."/>
            <person name="Sanchez-Garcia M."/>
            <person name="Camarero S."/>
            <person name="Miyauchi S."/>
            <person name="Serrano A."/>
            <person name="Linde D."/>
            <person name="Babiker R."/>
            <person name="Drula E."/>
            <person name="Ayuso-Fernandez I."/>
            <person name="Pacheco R."/>
            <person name="Padilla G."/>
            <person name="Ferreira P."/>
            <person name="Barriuso J."/>
            <person name="Kellner H."/>
            <person name="Castanera R."/>
            <person name="Alfaro M."/>
            <person name="Ramirez L."/>
            <person name="Pisabarro A.G."/>
            <person name="Kuo A."/>
            <person name="Tritt A."/>
            <person name="Lipzen A."/>
            <person name="He G."/>
            <person name="Yan M."/>
            <person name="Ng V."/>
            <person name="Cullen D."/>
            <person name="Martin F."/>
            <person name="Rosso M.-N."/>
            <person name="Henrissat B."/>
            <person name="Hibbett D."/>
            <person name="Martinez A.T."/>
            <person name="Grigoriev I.V."/>
        </authorList>
    </citation>
    <scope>NUCLEOTIDE SEQUENCE</scope>
    <source>
        <strain evidence="3">AH 44721</strain>
    </source>
</reference>
<keyword evidence="4" id="KW-1185">Reference proteome</keyword>